<evidence type="ECO:0000313" key="1">
    <source>
        <dbReference type="EMBL" id="KRY89567.1"/>
    </source>
</evidence>
<comment type="caution">
    <text evidence="1">The sequence shown here is derived from an EMBL/GenBank/DDBJ whole genome shotgun (WGS) entry which is preliminary data.</text>
</comment>
<accession>A0A0V1FUP3</accession>
<evidence type="ECO:0000313" key="2">
    <source>
        <dbReference type="Proteomes" id="UP000054995"/>
    </source>
</evidence>
<organism evidence="1 2">
    <name type="scientific">Trichinella pseudospiralis</name>
    <name type="common">Parasitic roundworm</name>
    <dbReference type="NCBI Taxonomy" id="6337"/>
    <lineage>
        <taxon>Eukaryota</taxon>
        <taxon>Metazoa</taxon>
        <taxon>Ecdysozoa</taxon>
        <taxon>Nematoda</taxon>
        <taxon>Enoplea</taxon>
        <taxon>Dorylaimia</taxon>
        <taxon>Trichinellida</taxon>
        <taxon>Trichinellidae</taxon>
        <taxon>Trichinella</taxon>
    </lineage>
</organism>
<reference evidence="1 2" key="1">
    <citation type="submission" date="2015-01" db="EMBL/GenBank/DDBJ databases">
        <title>Evolution of Trichinella species and genotypes.</title>
        <authorList>
            <person name="Korhonen P.K."/>
            <person name="Edoardo P."/>
            <person name="Giuseppe L.R."/>
            <person name="Gasser R.B."/>
        </authorList>
    </citation>
    <scope>NUCLEOTIDE SEQUENCE [LARGE SCALE GENOMIC DNA]</scope>
    <source>
        <strain evidence="1">ISS470</strain>
    </source>
</reference>
<proteinExistence type="predicted"/>
<gene>
    <name evidence="1" type="ORF">T4D_14471</name>
</gene>
<dbReference type="OrthoDB" id="10450990at2759"/>
<dbReference type="AlphaFoldDB" id="A0A0V1FUP3"/>
<protein>
    <submittedName>
        <fullName evidence="1">Uncharacterized protein</fullName>
    </submittedName>
</protein>
<dbReference type="Proteomes" id="UP000054995">
    <property type="component" value="Unassembled WGS sequence"/>
</dbReference>
<sequence>METGMELVEAIETPAYGDFNYSMEMAETAGVIADGRRNTGERWRHSRAKMLTWNITEIFAGADVVVWSAKVKTVAGII</sequence>
<dbReference type="EMBL" id="JYDT01000030">
    <property type="protein sequence ID" value="KRY89567.1"/>
    <property type="molecule type" value="Genomic_DNA"/>
</dbReference>
<name>A0A0V1FUP3_TRIPS</name>
<keyword evidence="2" id="KW-1185">Reference proteome</keyword>